<keyword evidence="4 5" id="KW-0238">DNA-binding</keyword>
<sequence length="120" mass="13299">MSKHCAHVNCSIVGCQNKHANVFSSPASLDQTTREQWIKSIFDNNVPVTFPATPHVCASHFAPECFVNLEQYQAKMASSLHLEKGAIPTTRDSSSRKKNPAQKKKKKCKPATVFLCPVLM</sequence>
<protein>
    <recommendedName>
        <fullName evidence="7">THAP-type domain-containing protein</fullName>
    </recommendedName>
</protein>
<evidence type="ECO:0000256" key="4">
    <source>
        <dbReference type="ARBA" id="ARBA00023125"/>
    </source>
</evidence>
<reference evidence="8" key="1">
    <citation type="submission" date="2025-08" db="UniProtKB">
        <authorList>
            <consortium name="Ensembl"/>
        </authorList>
    </citation>
    <scope>IDENTIFICATION</scope>
</reference>
<keyword evidence="9" id="KW-1185">Reference proteome</keyword>
<dbReference type="PROSITE" id="PS50950">
    <property type="entry name" value="ZF_THAP"/>
    <property type="match status" value="1"/>
</dbReference>
<name>A0A3Q2SNQ6_FUNHE</name>
<dbReference type="GO" id="GO:0003677">
    <property type="term" value="F:DNA binding"/>
    <property type="evidence" value="ECO:0007669"/>
    <property type="project" value="UniProtKB-UniRule"/>
</dbReference>
<dbReference type="AlphaFoldDB" id="A0A3Q2SNQ6"/>
<dbReference type="Ensembl" id="ENSFHET00000015403.1">
    <property type="protein sequence ID" value="ENSFHEP00000000513.1"/>
    <property type="gene ID" value="ENSFHEG00000001225.1"/>
</dbReference>
<keyword evidence="1" id="KW-0479">Metal-binding</keyword>
<evidence type="ECO:0000313" key="8">
    <source>
        <dbReference type="Ensembl" id="ENSFHEP00000000513.1"/>
    </source>
</evidence>
<organism evidence="8 9">
    <name type="scientific">Fundulus heteroclitus</name>
    <name type="common">Killifish</name>
    <name type="synonym">Mummichog</name>
    <dbReference type="NCBI Taxonomy" id="8078"/>
    <lineage>
        <taxon>Eukaryota</taxon>
        <taxon>Metazoa</taxon>
        <taxon>Chordata</taxon>
        <taxon>Craniata</taxon>
        <taxon>Vertebrata</taxon>
        <taxon>Euteleostomi</taxon>
        <taxon>Actinopterygii</taxon>
        <taxon>Neopterygii</taxon>
        <taxon>Teleostei</taxon>
        <taxon>Neoteleostei</taxon>
        <taxon>Acanthomorphata</taxon>
        <taxon>Ovalentaria</taxon>
        <taxon>Atherinomorphae</taxon>
        <taxon>Cyprinodontiformes</taxon>
        <taxon>Fundulidae</taxon>
        <taxon>Fundulus</taxon>
    </lineage>
</organism>
<evidence type="ECO:0000313" key="9">
    <source>
        <dbReference type="Proteomes" id="UP000265000"/>
    </source>
</evidence>
<feature type="region of interest" description="Disordered" evidence="6">
    <location>
        <begin position="83"/>
        <end position="108"/>
    </location>
</feature>
<dbReference type="Pfam" id="PF05485">
    <property type="entry name" value="THAP"/>
    <property type="match status" value="1"/>
</dbReference>
<dbReference type="InterPro" id="IPR006612">
    <property type="entry name" value="THAP_Znf"/>
</dbReference>
<evidence type="ECO:0000256" key="6">
    <source>
        <dbReference type="SAM" id="MobiDB-lite"/>
    </source>
</evidence>
<feature type="compositionally biased region" description="Basic residues" evidence="6">
    <location>
        <begin position="96"/>
        <end position="108"/>
    </location>
</feature>
<dbReference type="SMART" id="SM00980">
    <property type="entry name" value="THAP"/>
    <property type="match status" value="1"/>
</dbReference>
<evidence type="ECO:0000256" key="3">
    <source>
        <dbReference type="ARBA" id="ARBA00022833"/>
    </source>
</evidence>
<reference evidence="8" key="2">
    <citation type="submission" date="2025-09" db="UniProtKB">
        <authorList>
            <consortium name="Ensembl"/>
        </authorList>
    </citation>
    <scope>IDENTIFICATION</scope>
</reference>
<dbReference type="GeneTree" id="ENSGT01060000249994"/>
<evidence type="ECO:0000256" key="1">
    <source>
        <dbReference type="ARBA" id="ARBA00022723"/>
    </source>
</evidence>
<dbReference type="GO" id="GO:0008270">
    <property type="term" value="F:zinc ion binding"/>
    <property type="evidence" value="ECO:0007669"/>
    <property type="project" value="UniProtKB-KW"/>
</dbReference>
<evidence type="ECO:0000259" key="7">
    <source>
        <dbReference type="PROSITE" id="PS50950"/>
    </source>
</evidence>
<evidence type="ECO:0000256" key="5">
    <source>
        <dbReference type="PROSITE-ProRule" id="PRU00309"/>
    </source>
</evidence>
<evidence type="ECO:0000256" key="2">
    <source>
        <dbReference type="ARBA" id="ARBA00022771"/>
    </source>
</evidence>
<dbReference type="Proteomes" id="UP000265000">
    <property type="component" value="Unplaced"/>
</dbReference>
<keyword evidence="2 5" id="KW-0863">Zinc-finger</keyword>
<accession>A0A3Q2SNQ6</accession>
<proteinExistence type="predicted"/>
<dbReference type="SUPFAM" id="SSF57716">
    <property type="entry name" value="Glucocorticoid receptor-like (DNA-binding domain)"/>
    <property type="match status" value="1"/>
</dbReference>
<keyword evidence="3" id="KW-0862">Zinc</keyword>
<feature type="domain" description="THAP-type" evidence="7">
    <location>
        <begin position="1"/>
        <end position="91"/>
    </location>
</feature>
<dbReference type="PROSITE" id="PS51257">
    <property type="entry name" value="PROKAR_LIPOPROTEIN"/>
    <property type="match status" value="1"/>
</dbReference>